<accession>A0ABS4F0X3</accession>
<name>A0ABS4F0X3_9CLOT</name>
<sequence>MDISNLKKIYNKRNCVERNIFNYIEEKNNMDELLIEFFNKCKIENLNYLNKLPKEIFASVISYSIYSHILDKYINRGNVTYQNIKLILRMLDKSKDSIRDFLKENLELKEFNDNLNEFIEWVGISTEFHDEFLSTILVSKTSLDII</sequence>
<comment type="caution">
    <text evidence="1">The sequence shown here is derived from an EMBL/GenBank/DDBJ whole genome shotgun (WGS) entry which is preliminary data.</text>
</comment>
<dbReference type="EMBL" id="JAGGJZ010000003">
    <property type="protein sequence ID" value="MBP1889905.1"/>
    <property type="molecule type" value="Genomic_DNA"/>
</dbReference>
<proteinExistence type="predicted"/>
<gene>
    <name evidence="1" type="ORF">J2Z53_001488</name>
</gene>
<protein>
    <submittedName>
        <fullName evidence="1">Uncharacterized protein</fullName>
    </submittedName>
</protein>
<reference evidence="1 2" key="1">
    <citation type="submission" date="2021-03" db="EMBL/GenBank/DDBJ databases">
        <title>Genomic Encyclopedia of Type Strains, Phase IV (KMG-IV): sequencing the most valuable type-strain genomes for metagenomic binning, comparative biology and taxonomic classification.</title>
        <authorList>
            <person name="Goeker M."/>
        </authorList>
    </citation>
    <scope>NUCLEOTIDE SEQUENCE [LARGE SCALE GENOMIC DNA]</scope>
    <source>
        <strain evidence="1 2">DSM 3984</strain>
    </source>
</reference>
<organism evidence="1 2">
    <name type="scientific">Clostridium moniliforme</name>
    <dbReference type="NCBI Taxonomy" id="39489"/>
    <lineage>
        <taxon>Bacteria</taxon>
        <taxon>Bacillati</taxon>
        <taxon>Bacillota</taxon>
        <taxon>Clostridia</taxon>
        <taxon>Eubacteriales</taxon>
        <taxon>Clostridiaceae</taxon>
        <taxon>Clostridium</taxon>
    </lineage>
</organism>
<dbReference type="Proteomes" id="UP000783390">
    <property type="component" value="Unassembled WGS sequence"/>
</dbReference>
<evidence type="ECO:0000313" key="2">
    <source>
        <dbReference type="Proteomes" id="UP000783390"/>
    </source>
</evidence>
<evidence type="ECO:0000313" key="1">
    <source>
        <dbReference type="EMBL" id="MBP1889905.1"/>
    </source>
</evidence>
<dbReference type="RefSeq" id="WP_209796787.1">
    <property type="nucleotide sequence ID" value="NZ_JAGGJZ010000003.1"/>
</dbReference>
<keyword evidence="2" id="KW-1185">Reference proteome</keyword>